<evidence type="ECO:0000313" key="1">
    <source>
        <dbReference type="EMBL" id="CAJ1943897.1"/>
    </source>
</evidence>
<organism evidence="1 2">
    <name type="scientific">Sphenostylis stenocarpa</name>
    <dbReference type="NCBI Taxonomy" id="92480"/>
    <lineage>
        <taxon>Eukaryota</taxon>
        <taxon>Viridiplantae</taxon>
        <taxon>Streptophyta</taxon>
        <taxon>Embryophyta</taxon>
        <taxon>Tracheophyta</taxon>
        <taxon>Spermatophyta</taxon>
        <taxon>Magnoliopsida</taxon>
        <taxon>eudicotyledons</taxon>
        <taxon>Gunneridae</taxon>
        <taxon>Pentapetalae</taxon>
        <taxon>rosids</taxon>
        <taxon>fabids</taxon>
        <taxon>Fabales</taxon>
        <taxon>Fabaceae</taxon>
        <taxon>Papilionoideae</taxon>
        <taxon>50 kb inversion clade</taxon>
        <taxon>NPAAA clade</taxon>
        <taxon>indigoferoid/millettioid clade</taxon>
        <taxon>Phaseoleae</taxon>
        <taxon>Sphenostylis</taxon>
    </lineage>
</organism>
<keyword evidence="2" id="KW-1185">Reference proteome</keyword>
<sequence length="61" mass="6348">MGDKDLLYIRAVSQPNGLLAVEIVDMVYDTDGGGGVLEKHMTLMVGGDNGGVSDLGKDNPV</sequence>
<dbReference type="Gramene" id="rna-AYBTSS11_LOCUS11613">
    <property type="protein sequence ID" value="CAJ1943897.1"/>
    <property type="gene ID" value="gene-AYBTSS11_LOCUS11613"/>
</dbReference>
<dbReference type="AlphaFoldDB" id="A0AA86VKV1"/>
<dbReference type="Proteomes" id="UP001189624">
    <property type="component" value="Chromosome 3"/>
</dbReference>
<gene>
    <name evidence="1" type="ORF">AYBTSS11_LOCUS11613</name>
</gene>
<accession>A0AA86VKV1</accession>
<proteinExistence type="predicted"/>
<dbReference type="EMBL" id="OY731400">
    <property type="protein sequence ID" value="CAJ1943897.1"/>
    <property type="molecule type" value="Genomic_DNA"/>
</dbReference>
<reference evidence="1" key="1">
    <citation type="submission" date="2023-10" db="EMBL/GenBank/DDBJ databases">
        <authorList>
            <person name="Domelevo Entfellner J.-B."/>
        </authorList>
    </citation>
    <scope>NUCLEOTIDE SEQUENCE</scope>
</reference>
<evidence type="ECO:0000313" key="2">
    <source>
        <dbReference type="Proteomes" id="UP001189624"/>
    </source>
</evidence>
<name>A0AA86VKV1_9FABA</name>
<protein>
    <submittedName>
        <fullName evidence="1">Uncharacterized protein</fullName>
    </submittedName>
</protein>